<evidence type="ECO:0000313" key="5">
    <source>
        <dbReference type="EMBL" id="KAK8987036.1"/>
    </source>
</evidence>
<accession>A0ABR2PF03</accession>
<dbReference type="SUPFAM" id="SSF53335">
    <property type="entry name" value="S-adenosyl-L-methionine-dependent methyltransferases"/>
    <property type="match status" value="1"/>
</dbReference>
<dbReference type="Gene3D" id="3.40.50.150">
    <property type="entry name" value="Vaccinia Virus protein VP39"/>
    <property type="match status" value="1"/>
</dbReference>
<dbReference type="Pfam" id="PF00891">
    <property type="entry name" value="Methyltransf_2"/>
    <property type="match status" value="1"/>
</dbReference>
<sequence length="80" mass="9099">MKPWDCTPFYTAHGKTYWDYVDHDLKLGKLGKAIVDAFPHLECIVFDLPHVVTGLQDRGNLRYVGGDMFEDVSVAETPEE</sequence>
<organism evidence="5 6">
    <name type="scientific">Hibiscus sabdariffa</name>
    <name type="common">roselle</name>
    <dbReference type="NCBI Taxonomy" id="183260"/>
    <lineage>
        <taxon>Eukaryota</taxon>
        <taxon>Viridiplantae</taxon>
        <taxon>Streptophyta</taxon>
        <taxon>Embryophyta</taxon>
        <taxon>Tracheophyta</taxon>
        <taxon>Spermatophyta</taxon>
        <taxon>Magnoliopsida</taxon>
        <taxon>eudicotyledons</taxon>
        <taxon>Gunneridae</taxon>
        <taxon>Pentapetalae</taxon>
        <taxon>rosids</taxon>
        <taxon>malvids</taxon>
        <taxon>Malvales</taxon>
        <taxon>Malvaceae</taxon>
        <taxon>Malvoideae</taxon>
        <taxon>Hibiscus</taxon>
    </lineage>
</organism>
<evidence type="ECO:0000256" key="3">
    <source>
        <dbReference type="ARBA" id="ARBA00022691"/>
    </source>
</evidence>
<dbReference type="InterPro" id="IPR029063">
    <property type="entry name" value="SAM-dependent_MTases_sf"/>
</dbReference>
<dbReference type="EMBL" id="JBBPBN010000061">
    <property type="protein sequence ID" value="KAK8987036.1"/>
    <property type="molecule type" value="Genomic_DNA"/>
</dbReference>
<keyword evidence="3" id="KW-0949">S-adenosyl-L-methionine</keyword>
<dbReference type="Proteomes" id="UP001396334">
    <property type="component" value="Unassembled WGS sequence"/>
</dbReference>
<reference evidence="5 6" key="1">
    <citation type="journal article" date="2024" name="G3 (Bethesda)">
        <title>Genome assembly of Hibiscus sabdariffa L. provides insights into metabolisms of medicinal natural products.</title>
        <authorList>
            <person name="Kim T."/>
        </authorList>
    </citation>
    <scope>NUCLEOTIDE SEQUENCE [LARGE SCALE GENOMIC DNA]</scope>
    <source>
        <strain evidence="5">TK-2024</strain>
        <tissue evidence="5">Old leaves</tissue>
    </source>
</reference>
<name>A0ABR2PF03_9ROSI</name>
<dbReference type="InterPro" id="IPR001077">
    <property type="entry name" value="COMT_C"/>
</dbReference>
<proteinExistence type="predicted"/>
<evidence type="ECO:0000259" key="4">
    <source>
        <dbReference type="Pfam" id="PF00891"/>
    </source>
</evidence>
<keyword evidence="2" id="KW-0808">Transferase</keyword>
<keyword evidence="6" id="KW-1185">Reference proteome</keyword>
<keyword evidence="1" id="KW-0489">Methyltransferase</keyword>
<evidence type="ECO:0000256" key="1">
    <source>
        <dbReference type="ARBA" id="ARBA00022603"/>
    </source>
</evidence>
<protein>
    <recommendedName>
        <fullName evidence="4">O-methyltransferase C-terminal domain-containing protein</fullName>
    </recommendedName>
</protein>
<comment type="caution">
    <text evidence="5">The sequence shown here is derived from an EMBL/GenBank/DDBJ whole genome shotgun (WGS) entry which is preliminary data.</text>
</comment>
<evidence type="ECO:0000313" key="6">
    <source>
        <dbReference type="Proteomes" id="UP001396334"/>
    </source>
</evidence>
<gene>
    <name evidence="5" type="ORF">V6N11_055353</name>
</gene>
<evidence type="ECO:0000256" key="2">
    <source>
        <dbReference type="ARBA" id="ARBA00022679"/>
    </source>
</evidence>
<dbReference type="PROSITE" id="PS51683">
    <property type="entry name" value="SAM_OMT_II"/>
    <property type="match status" value="1"/>
</dbReference>
<feature type="domain" description="O-methyltransferase C-terminal" evidence="4">
    <location>
        <begin position="28"/>
        <end position="71"/>
    </location>
</feature>
<dbReference type="InterPro" id="IPR016461">
    <property type="entry name" value="COMT-like"/>
</dbReference>